<gene>
    <name evidence="1" type="ORF">BKK80_13725</name>
</gene>
<organism evidence="1 2">
    <name type="scientific">Cupriavidus malaysiensis</name>
    <dbReference type="NCBI Taxonomy" id="367825"/>
    <lineage>
        <taxon>Bacteria</taxon>
        <taxon>Pseudomonadati</taxon>
        <taxon>Pseudomonadota</taxon>
        <taxon>Betaproteobacteria</taxon>
        <taxon>Burkholderiales</taxon>
        <taxon>Burkholderiaceae</taxon>
        <taxon>Cupriavidus</taxon>
    </lineage>
</organism>
<protein>
    <submittedName>
        <fullName evidence="1">Uncharacterized protein</fullName>
    </submittedName>
</protein>
<reference evidence="1 2" key="1">
    <citation type="submission" date="2016-10" db="EMBL/GenBank/DDBJ databases">
        <title>Complete genome sequences of three Cupriavidus strains isolated from various Malaysian environments.</title>
        <authorList>
            <person name="Abdullah A.A.-A."/>
            <person name="Shafie N.A.H."/>
            <person name="Lau N.S."/>
        </authorList>
    </citation>
    <scope>NUCLEOTIDE SEQUENCE [LARGE SCALE GENOMIC DNA]</scope>
    <source>
        <strain evidence="1 2">USMAA1020</strain>
    </source>
</reference>
<dbReference type="Proteomes" id="UP000177515">
    <property type="component" value="Chromosome 1"/>
</dbReference>
<dbReference type="EMBL" id="CP017754">
    <property type="protein sequence ID" value="AOZ06758.1"/>
    <property type="molecule type" value="Genomic_DNA"/>
</dbReference>
<proteinExistence type="predicted"/>
<evidence type="ECO:0000313" key="2">
    <source>
        <dbReference type="Proteomes" id="UP000177515"/>
    </source>
</evidence>
<evidence type="ECO:0000313" key="1">
    <source>
        <dbReference type="EMBL" id="AOZ06758.1"/>
    </source>
</evidence>
<name>A0ABM6F5P4_9BURK</name>
<dbReference type="RefSeq" id="WP_071069912.1">
    <property type="nucleotide sequence ID" value="NZ_CP017754.1"/>
</dbReference>
<sequence length="88" mass="8969">MPATDPFAGWAKPIGAPSESYFAITPSDSVDFSVVANSIRVGTGGDVSAVRLDGTSVLFKNCAAGEVLPIRARRVNASGTTATDLVGL</sequence>
<accession>A0ABM6F5P4</accession>
<keyword evidence="2" id="KW-1185">Reference proteome</keyword>